<dbReference type="Gene3D" id="3.40.250.10">
    <property type="entry name" value="Rhodanese-like domain"/>
    <property type="match status" value="1"/>
</dbReference>
<proteinExistence type="predicted"/>
<comment type="caution">
    <text evidence="3">The sequence shown here is derived from an EMBL/GenBank/DDBJ whole genome shotgun (WGS) entry which is preliminary data.</text>
</comment>
<evidence type="ECO:0000256" key="1">
    <source>
        <dbReference type="SAM" id="MobiDB-lite"/>
    </source>
</evidence>
<keyword evidence="4" id="KW-1185">Reference proteome</keyword>
<evidence type="ECO:0000313" key="3">
    <source>
        <dbReference type="EMBL" id="KAK7611598.1"/>
    </source>
</evidence>
<sequence length="221" mass="24431">MASTRATMALTRLSASTPRAAAQAQRSFGAWTKTTAMSRRAMPISAVRMGMRHNRSAFSGGAGDAPPKQPDRFAERERGQGEDEGEEVPSKIYKFEDIQQLVSGALPYAQRQWDYLSDSSKPLLIDVRTPAEYSAGAIPSAVNVPIATEPEAFFASPDDWEDKFGFPKPEFEREVVFYCKAGVRGHAAAQLAKYAGYENVGEYPGSWLDWERQQKGQAKKE</sequence>
<dbReference type="SUPFAM" id="SSF52821">
    <property type="entry name" value="Rhodanese/Cell cycle control phosphatase"/>
    <property type="match status" value="1"/>
</dbReference>
<dbReference type="InterPro" id="IPR036873">
    <property type="entry name" value="Rhodanese-like_dom_sf"/>
</dbReference>
<dbReference type="SMART" id="SM00450">
    <property type="entry name" value="RHOD"/>
    <property type="match status" value="1"/>
</dbReference>
<gene>
    <name evidence="3" type="ORF">JOL62DRAFT_572810</name>
</gene>
<dbReference type="PANTHER" id="PTHR44086:SF10">
    <property type="entry name" value="THIOSULFATE SULFURTRANSFERASE_RHODANESE-LIKE DOMAIN-CONTAINING PROTEIN 3"/>
    <property type="match status" value="1"/>
</dbReference>
<dbReference type="PROSITE" id="PS50206">
    <property type="entry name" value="RHODANESE_3"/>
    <property type="match status" value="1"/>
</dbReference>
<dbReference type="Proteomes" id="UP001367316">
    <property type="component" value="Unassembled WGS sequence"/>
</dbReference>
<dbReference type="PANTHER" id="PTHR44086">
    <property type="entry name" value="THIOSULFATE SULFURTRANSFERASE RDL2, MITOCHONDRIAL-RELATED"/>
    <property type="match status" value="1"/>
</dbReference>
<reference evidence="3 4" key="1">
    <citation type="submission" date="2024-04" db="EMBL/GenBank/DDBJ databases">
        <title>Phyllosticta paracitricarpa is synonymous to the EU quarantine fungus P. citricarpa based on phylogenomic analyses.</title>
        <authorList>
            <consortium name="Lawrence Berkeley National Laboratory"/>
            <person name="Van ingen-buijs V.A."/>
            <person name="Van westerhoven A.C."/>
            <person name="Haridas S."/>
            <person name="Skiadas P."/>
            <person name="Martin F."/>
            <person name="Groenewald J.Z."/>
            <person name="Crous P.W."/>
            <person name="Seidl M.F."/>
        </authorList>
    </citation>
    <scope>NUCLEOTIDE SEQUENCE [LARGE SCALE GENOMIC DNA]</scope>
    <source>
        <strain evidence="3 4">CBS 141358</strain>
    </source>
</reference>
<dbReference type="EMBL" id="JBBPBF010000013">
    <property type="protein sequence ID" value="KAK7611598.1"/>
    <property type="molecule type" value="Genomic_DNA"/>
</dbReference>
<name>A0ABR1N8R3_9PEZI</name>
<protein>
    <submittedName>
        <fullName evidence="3">Rhodanese-like domain-containing protein</fullName>
    </submittedName>
</protein>
<evidence type="ECO:0000313" key="4">
    <source>
        <dbReference type="Proteomes" id="UP001367316"/>
    </source>
</evidence>
<accession>A0ABR1N8R3</accession>
<dbReference type="CDD" id="cd01519">
    <property type="entry name" value="RHOD_HSP67B2"/>
    <property type="match status" value="1"/>
</dbReference>
<dbReference type="Pfam" id="PF00581">
    <property type="entry name" value="Rhodanese"/>
    <property type="match status" value="1"/>
</dbReference>
<feature type="region of interest" description="Disordered" evidence="1">
    <location>
        <begin position="50"/>
        <end position="89"/>
    </location>
</feature>
<feature type="compositionally biased region" description="Basic and acidic residues" evidence="1">
    <location>
        <begin position="69"/>
        <end position="81"/>
    </location>
</feature>
<evidence type="ECO:0000259" key="2">
    <source>
        <dbReference type="PROSITE" id="PS50206"/>
    </source>
</evidence>
<organism evidence="3 4">
    <name type="scientific">Phyllosticta paracitricarpa</name>
    <dbReference type="NCBI Taxonomy" id="2016321"/>
    <lineage>
        <taxon>Eukaryota</taxon>
        <taxon>Fungi</taxon>
        <taxon>Dikarya</taxon>
        <taxon>Ascomycota</taxon>
        <taxon>Pezizomycotina</taxon>
        <taxon>Dothideomycetes</taxon>
        <taxon>Dothideomycetes incertae sedis</taxon>
        <taxon>Botryosphaeriales</taxon>
        <taxon>Phyllostictaceae</taxon>
        <taxon>Phyllosticta</taxon>
    </lineage>
</organism>
<dbReference type="InterPro" id="IPR001763">
    <property type="entry name" value="Rhodanese-like_dom"/>
</dbReference>
<feature type="domain" description="Rhodanese" evidence="2">
    <location>
        <begin position="118"/>
        <end position="219"/>
    </location>
</feature>